<keyword evidence="2" id="KW-1185">Reference proteome</keyword>
<protein>
    <submittedName>
        <fullName evidence="1">Vacuolar basic amino acid transporter 1</fullName>
    </submittedName>
</protein>
<evidence type="ECO:0000313" key="2">
    <source>
        <dbReference type="Proteomes" id="UP001152531"/>
    </source>
</evidence>
<organism evidence="1 2">
    <name type="scientific">[Candida] jaroonii</name>
    <dbReference type="NCBI Taxonomy" id="467808"/>
    <lineage>
        <taxon>Eukaryota</taxon>
        <taxon>Fungi</taxon>
        <taxon>Dikarya</taxon>
        <taxon>Ascomycota</taxon>
        <taxon>Saccharomycotina</taxon>
        <taxon>Pichiomycetes</taxon>
        <taxon>Debaryomycetaceae</taxon>
        <taxon>Yamadazyma</taxon>
    </lineage>
</organism>
<sequence>MPGIPHEEPEMLDVSSGQPGMVVNDIINEEHSLLHGTENYQSTAGEDEDDELLKAQKLNNGYAVPPSRLKVILVGMYMASFLSALDMTVVSTLLTTIASDLDAIPNMSWIATAYLLSSAAFQPLYGKLSDIFGRKTILIMCDIFFAVGCIICSFKSFPALVIGRFVTGMGGSGFNTVCTVSVSDIVPLRDRGVFQGIANIAFSIGAASGGILGGVIHDLLGWRWIFILQVPFTMLIGLAFYFFFNLPHGSPGLGSPGHVKEKLKRVDFLGSISLVSALMCILLAASLGNQYFSYTSFTFIGLIIGAMIALSLFVYIELNVAPEPILPITLMANRTVLSSSLCNWFFTMATFTIIFYYPIYLNAVIELPPSKVGLRVIGNFVGVAIGSLSAGIYMKKTGRYYKLTIFSALVTWCGIFAFNFLTPHTSPRIQMIMMTAPGFGYAIMLTVTLLALISAAPVKFQAGTTSIQYTFRSTGSTIGVSIASAIFSNVLVKTLNAKIPEIVEDPKLAKSIIERALKNTDFARDQPKLINEVLRSCYDTACKSSFHFATVIVSFGVVAGLFMRENKLHASVDRD</sequence>
<reference evidence="1" key="1">
    <citation type="submission" date="2022-06" db="EMBL/GenBank/DDBJ databases">
        <authorList>
            <person name="Legras J.-L."/>
            <person name="Devillers H."/>
            <person name="Grondin C."/>
        </authorList>
    </citation>
    <scope>NUCLEOTIDE SEQUENCE</scope>
    <source>
        <strain evidence="1">CLIB 1444</strain>
    </source>
</reference>
<evidence type="ECO:0000313" key="1">
    <source>
        <dbReference type="EMBL" id="CAH6721228.1"/>
    </source>
</evidence>
<name>A0ACA9Y919_9ASCO</name>
<proteinExistence type="predicted"/>
<accession>A0ACA9Y919</accession>
<dbReference type="Proteomes" id="UP001152531">
    <property type="component" value="Unassembled WGS sequence"/>
</dbReference>
<comment type="caution">
    <text evidence="1">The sequence shown here is derived from an EMBL/GenBank/DDBJ whole genome shotgun (WGS) entry which is preliminary data.</text>
</comment>
<gene>
    <name evidence="1" type="ORF">CLIB1444_05S06414</name>
</gene>
<dbReference type="EMBL" id="CALSDN010000005">
    <property type="protein sequence ID" value="CAH6721228.1"/>
    <property type="molecule type" value="Genomic_DNA"/>
</dbReference>